<sequence>MAREKEVWPLLTLLLSLCLHLNQCRAGPKASPSDSSVMWELARGLSGLPASWQPDSDPCEWDGITCSAGRITGISLASRGVSGSLPASLSSLDALTSLHLQRNRLTGPLPRLSNLSSLQSVSLDDNDFNSLPDGFFAGLTALQILSLDNLPLAPWNLSRDLDVAVGLAEMSATNSSLSGTLPDFIGSLPNLRLLRLSYNYLTGTLPSSLAGSGIQQLLLNTQLSADKLSGGIDVVGKMPQLTVLWLHSNSFTGPIPDLSNLTALESLNLRDNALTGVIPDSLIASTTLNNASLSHNLLQGPFPEFASKSVTLDVIKSNNFCKPTPGPCSPQATMLLAVAAGFRYPALLAKAWSGDDPCGSKWLGVTCDAQNNVIALNFANQRFEGVISPAIANITSLRRVILSNNNLVGPIPESLTKLPQLEVLDVTNNNISGKVPAFPDSVSLKLDGNPRIGMDDDESSIAGIIPFGGSKSSRAALIAGLVIGVLVLVACSVVLCLRYRRKQQEKKLLRLPTEQENFKIGLNGLNISIDGFAPLNNQNSFKSSALYSPDSQSMHMSSLALRRATDNFSEDNILGRGGFGVVYRGDYNGMMIAVKKNEYDIMGKKGQEEFKAEIDVLRKVKHKNLVALIGYCDDGHERLLVYEYMPRGTLGEHLFEWQSRNEPPLTWKQRLTIALDVARGIEYLHSLAQESFIHRDMKPSNILLDKDLRAKVSDFGLVKLANDNQKSMMTRLAGTFGYLAPEYATTGKVTTKIDVYAFGVILMELITGRKVLDESLPPEDCNLVALFRRRYPHEKENFLKSIVDQVVVLDEEAHQSLAEVADLAWHSTAREPHQRPDMSHAVNRLAPLVEQWKPTNSSETSDEDEDDDGDSSVGLPERFRKWESNDSMSATFGSTFK</sequence>
<evidence type="ECO:0000256" key="14">
    <source>
        <dbReference type="ARBA" id="ARBA00023136"/>
    </source>
</evidence>
<feature type="transmembrane region" description="Helical" evidence="20">
    <location>
        <begin position="475"/>
        <end position="497"/>
    </location>
</feature>
<keyword evidence="14 20" id="KW-0472">Membrane</keyword>
<comment type="subcellular location">
    <subcellularLocation>
        <location evidence="1">Cell membrane</location>
        <topology evidence="1">Single-pass membrane protein</topology>
    </subcellularLocation>
</comment>
<dbReference type="InterPro" id="IPR008271">
    <property type="entry name" value="Ser/Thr_kinase_AS"/>
</dbReference>
<dbReference type="InterPro" id="IPR017441">
    <property type="entry name" value="Protein_kinase_ATP_BS"/>
</dbReference>
<dbReference type="InterPro" id="IPR001611">
    <property type="entry name" value="Leu-rich_rpt"/>
</dbReference>
<keyword evidence="17" id="KW-0325">Glycoprotein</keyword>
<dbReference type="Gene3D" id="3.30.200.20">
    <property type="entry name" value="Phosphorylase Kinase, domain 1"/>
    <property type="match status" value="1"/>
</dbReference>
<evidence type="ECO:0000256" key="6">
    <source>
        <dbReference type="ARBA" id="ARBA00022679"/>
    </source>
</evidence>
<keyword evidence="8 21" id="KW-0732">Signal</keyword>
<name>A0AAQ3K9C1_9LILI</name>
<evidence type="ECO:0000256" key="5">
    <source>
        <dbReference type="ARBA" id="ARBA00022614"/>
    </source>
</evidence>
<keyword evidence="9" id="KW-0677">Repeat</keyword>
<feature type="signal peptide" evidence="21">
    <location>
        <begin position="1"/>
        <end position="26"/>
    </location>
</feature>
<evidence type="ECO:0000256" key="19">
    <source>
        <dbReference type="SAM" id="MobiDB-lite"/>
    </source>
</evidence>
<dbReference type="SMART" id="SM00369">
    <property type="entry name" value="LRR_TYP"/>
    <property type="match status" value="4"/>
</dbReference>
<dbReference type="SUPFAM" id="SSF52058">
    <property type="entry name" value="L domain-like"/>
    <property type="match status" value="1"/>
</dbReference>
<feature type="binding site" evidence="18">
    <location>
        <position position="596"/>
    </location>
    <ligand>
        <name>ATP</name>
        <dbReference type="ChEBI" id="CHEBI:30616"/>
    </ligand>
</feature>
<keyword evidence="4" id="KW-0723">Serine/threonine-protein kinase</keyword>
<dbReference type="InterPro" id="IPR011009">
    <property type="entry name" value="Kinase-like_dom_sf"/>
</dbReference>
<feature type="compositionally biased region" description="Acidic residues" evidence="19">
    <location>
        <begin position="860"/>
        <end position="870"/>
    </location>
</feature>
<evidence type="ECO:0000256" key="7">
    <source>
        <dbReference type="ARBA" id="ARBA00022692"/>
    </source>
</evidence>
<dbReference type="PROSITE" id="PS51450">
    <property type="entry name" value="LRR"/>
    <property type="match status" value="1"/>
</dbReference>
<evidence type="ECO:0000256" key="18">
    <source>
        <dbReference type="PROSITE-ProRule" id="PRU10141"/>
    </source>
</evidence>
<protein>
    <recommendedName>
        <fullName evidence="22">Protein kinase domain-containing protein</fullName>
    </recommendedName>
</protein>
<evidence type="ECO:0000259" key="22">
    <source>
        <dbReference type="PROSITE" id="PS50011"/>
    </source>
</evidence>
<evidence type="ECO:0000313" key="24">
    <source>
        <dbReference type="Proteomes" id="UP001327560"/>
    </source>
</evidence>
<dbReference type="FunFam" id="3.80.10.10:FF:000190">
    <property type="entry name" value="Receptor-like kinase TMK4"/>
    <property type="match status" value="1"/>
</dbReference>
<evidence type="ECO:0000256" key="10">
    <source>
        <dbReference type="ARBA" id="ARBA00022741"/>
    </source>
</evidence>
<dbReference type="Gene3D" id="3.80.10.10">
    <property type="entry name" value="Ribonuclease Inhibitor"/>
    <property type="match status" value="2"/>
</dbReference>
<dbReference type="Pfam" id="PF00560">
    <property type="entry name" value="LRR_1"/>
    <property type="match status" value="4"/>
</dbReference>
<dbReference type="InterPro" id="IPR000719">
    <property type="entry name" value="Prot_kinase_dom"/>
</dbReference>
<dbReference type="FunFam" id="3.30.200.20:FF:000039">
    <property type="entry name" value="receptor-like protein kinase FERONIA"/>
    <property type="match status" value="1"/>
</dbReference>
<dbReference type="SUPFAM" id="SSF56112">
    <property type="entry name" value="Protein kinase-like (PK-like)"/>
    <property type="match status" value="1"/>
</dbReference>
<evidence type="ECO:0000256" key="13">
    <source>
        <dbReference type="ARBA" id="ARBA00022989"/>
    </source>
</evidence>
<evidence type="ECO:0000313" key="23">
    <source>
        <dbReference type="EMBL" id="WOL04182.1"/>
    </source>
</evidence>
<keyword evidence="3" id="KW-1003">Cell membrane</keyword>
<dbReference type="InterPro" id="IPR003591">
    <property type="entry name" value="Leu-rich_rpt_typical-subtyp"/>
</dbReference>
<feature type="chain" id="PRO_5043047275" description="Protein kinase domain-containing protein" evidence="21">
    <location>
        <begin position="27"/>
        <end position="897"/>
    </location>
</feature>
<dbReference type="EMBL" id="CP136893">
    <property type="protein sequence ID" value="WOL04182.1"/>
    <property type="molecule type" value="Genomic_DNA"/>
</dbReference>
<evidence type="ECO:0000256" key="11">
    <source>
        <dbReference type="ARBA" id="ARBA00022777"/>
    </source>
</evidence>
<dbReference type="Pfam" id="PF08263">
    <property type="entry name" value="LRRNT_2"/>
    <property type="match status" value="2"/>
</dbReference>
<evidence type="ECO:0000256" key="21">
    <source>
        <dbReference type="SAM" id="SignalP"/>
    </source>
</evidence>
<keyword evidence="13 20" id="KW-1133">Transmembrane helix</keyword>
<dbReference type="FunFam" id="3.80.10.10:FF:000129">
    <property type="entry name" value="Leucine-rich repeat receptor-like kinase"/>
    <property type="match status" value="1"/>
</dbReference>
<dbReference type="FunFam" id="1.10.510.10:FF:000468">
    <property type="entry name" value="PTI1-like tyrosine-protein kinase 3"/>
    <property type="match status" value="1"/>
</dbReference>
<dbReference type="SMART" id="SM00220">
    <property type="entry name" value="S_TKc"/>
    <property type="match status" value="1"/>
</dbReference>
<keyword evidence="11" id="KW-0418">Kinase</keyword>
<dbReference type="InterPro" id="IPR052422">
    <property type="entry name" value="Auxin_Ser/Thr_Kinase"/>
</dbReference>
<keyword evidence="15" id="KW-1015">Disulfide bond</keyword>
<dbReference type="GO" id="GO:0004674">
    <property type="term" value="F:protein serine/threonine kinase activity"/>
    <property type="evidence" value="ECO:0007669"/>
    <property type="project" value="UniProtKB-KW"/>
</dbReference>
<evidence type="ECO:0000256" key="9">
    <source>
        <dbReference type="ARBA" id="ARBA00022737"/>
    </source>
</evidence>
<organism evidence="23 24">
    <name type="scientific">Canna indica</name>
    <name type="common">Indian-shot</name>
    <dbReference type="NCBI Taxonomy" id="4628"/>
    <lineage>
        <taxon>Eukaryota</taxon>
        <taxon>Viridiplantae</taxon>
        <taxon>Streptophyta</taxon>
        <taxon>Embryophyta</taxon>
        <taxon>Tracheophyta</taxon>
        <taxon>Spermatophyta</taxon>
        <taxon>Magnoliopsida</taxon>
        <taxon>Liliopsida</taxon>
        <taxon>Zingiberales</taxon>
        <taxon>Cannaceae</taxon>
        <taxon>Canna</taxon>
    </lineage>
</organism>
<dbReference type="Pfam" id="PF00069">
    <property type="entry name" value="Pkinase"/>
    <property type="match status" value="1"/>
</dbReference>
<dbReference type="InterPro" id="IPR032675">
    <property type="entry name" value="LRR_dom_sf"/>
</dbReference>
<proteinExistence type="inferred from homology"/>
<dbReference type="CDD" id="cd14066">
    <property type="entry name" value="STKc_IRAK"/>
    <property type="match status" value="1"/>
</dbReference>
<keyword evidence="12 18" id="KW-0067">ATP-binding</keyword>
<evidence type="ECO:0000256" key="4">
    <source>
        <dbReference type="ARBA" id="ARBA00022527"/>
    </source>
</evidence>
<keyword evidence="16" id="KW-0675">Receptor</keyword>
<feature type="compositionally biased region" description="Polar residues" evidence="19">
    <location>
        <begin position="885"/>
        <end position="897"/>
    </location>
</feature>
<accession>A0AAQ3K9C1</accession>
<dbReference type="PANTHER" id="PTHR47986:SF34">
    <property type="entry name" value="RECEPTOR-LIKE KINASE TMK2"/>
    <property type="match status" value="1"/>
</dbReference>
<evidence type="ECO:0000256" key="17">
    <source>
        <dbReference type="ARBA" id="ARBA00023180"/>
    </source>
</evidence>
<feature type="domain" description="Protein kinase" evidence="22">
    <location>
        <begin position="568"/>
        <end position="849"/>
    </location>
</feature>
<dbReference type="Gene3D" id="1.10.510.10">
    <property type="entry name" value="Transferase(Phosphotransferase) domain 1"/>
    <property type="match status" value="1"/>
</dbReference>
<evidence type="ECO:0000256" key="12">
    <source>
        <dbReference type="ARBA" id="ARBA00022840"/>
    </source>
</evidence>
<keyword evidence="10 18" id="KW-0547">Nucleotide-binding</keyword>
<dbReference type="Proteomes" id="UP001327560">
    <property type="component" value="Chromosome 4"/>
</dbReference>
<keyword evidence="24" id="KW-1185">Reference proteome</keyword>
<keyword evidence="6" id="KW-0808">Transferase</keyword>
<evidence type="ECO:0000256" key="1">
    <source>
        <dbReference type="ARBA" id="ARBA00004162"/>
    </source>
</evidence>
<keyword evidence="5" id="KW-0433">Leucine-rich repeat</keyword>
<keyword evidence="7 20" id="KW-0812">Transmembrane</keyword>
<dbReference type="PANTHER" id="PTHR47986">
    <property type="entry name" value="OSJNBA0070M12.3 PROTEIN"/>
    <property type="match status" value="1"/>
</dbReference>
<dbReference type="GO" id="GO:0005524">
    <property type="term" value="F:ATP binding"/>
    <property type="evidence" value="ECO:0007669"/>
    <property type="project" value="UniProtKB-UniRule"/>
</dbReference>
<evidence type="ECO:0000256" key="15">
    <source>
        <dbReference type="ARBA" id="ARBA00023157"/>
    </source>
</evidence>
<dbReference type="AlphaFoldDB" id="A0AAQ3K9C1"/>
<dbReference type="InterPro" id="IPR013210">
    <property type="entry name" value="LRR_N_plant-typ"/>
</dbReference>
<evidence type="ECO:0000256" key="20">
    <source>
        <dbReference type="SAM" id="Phobius"/>
    </source>
</evidence>
<feature type="region of interest" description="Disordered" evidence="19">
    <location>
        <begin position="850"/>
        <end position="897"/>
    </location>
</feature>
<comment type="similarity">
    <text evidence="2">Belongs to the protein kinase superfamily. Ser/Thr protein kinase family.</text>
</comment>
<dbReference type="GO" id="GO:0005886">
    <property type="term" value="C:plasma membrane"/>
    <property type="evidence" value="ECO:0007669"/>
    <property type="project" value="UniProtKB-SubCell"/>
</dbReference>
<evidence type="ECO:0000256" key="2">
    <source>
        <dbReference type="ARBA" id="ARBA00008684"/>
    </source>
</evidence>
<dbReference type="PROSITE" id="PS00107">
    <property type="entry name" value="PROTEIN_KINASE_ATP"/>
    <property type="match status" value="1"/>
</dbReference>
<evidence type="ECO:0000256" key="8">
    <source>
        <dbReference type="ARBA" id="ARBA00022729"/>
    </source>
</evidence>
<dbReference type="PROSITE" id="PS00108">
    <property type="entry name" value="PROTEIN_KINASE_ST"/>
    <property type="match status" value="1"/>
</dbReference>
<evidence type="ECO:0000256" key="16">
    <source>
        <dbReference type="ARBA" id="ARBA00023170"/>
    </source>
</evidence>
<dbReference type="PROSITE" id="PS50011">
    <property type="entry name" value="PROTEIN_KINASE_DOM"/>
    <property type="match status" value="1"/>
</dbReference>
<gene>
    <name evidence="23" type="ORF">Cni_G12903</name>
</gene>
<reference evidence="23 24" key="1">
    <citation type="submission" date="2023-10" db="EMBL/GenBank/DDBJ databases">
        <title>Chromosome-scale genome assembly provides insights into flower coloration mechanisms of Canna indica.</title>
        <authorList>
            <person name="Li C."/>
        </authorList>
    </citation>
    <scope>NUCLEOTIDE SEQUENCE [LARGE SCALE GENOMIC DNA]</scope>
    <source>
        <tissue evidence="23">Flower</tissue>
    </source>
</reference>
<evidence type="ECO:0000256" key="3">
    <source>
        <dbReference type="ARBA" id="ARBA00022475"/>
    </source>
</evidence>